<keyword evidence="3" id="KW-1185">Reference proteome</keyword>
<organism evidence="2 3">
    <name type="scientific">Phytophthora megakarya</name>
    <dbReference type="NCBI Taxonomy" id="4795"/>
    <lineage>
        <taxon>Eukaryota</taxon>
        <taxon>Sar</taxon>
        <taxon>Stramenopiles</taxon>
        <taxon>Oomycota</taxon>
        <taxon>Peronosporomycetes</taxon>
        <taxon>Peronosporales</taxon>
        <taxon>Peronosporaceae</taxon>
        <taxon>Phytophthora</taxon>
    </lineage>
</organism>
<evidence type="ECO:0000313" key="3">
    <source>
        <dbReference type="Proteomes" id="UP000198211"/>
    </source>
</evidence>
<sequence>MRARVDLLISYSSVTRLASAAAEDGSAEASEVDSRKSDLKDGSQAESSESSDRSEDSGPEQPEIEESDDESVVEVMVKTESSAEDRVSDSPQHPKEAEIVEEKVGVKVERPLSNVQEETASEDMEVSPTLTETPLPEAQLAHTTSESQTSRSHVAVDASDQDMTPAQVEDDILSAVQVTEDQAKSYVVSQCRRWKEAPVGRIAPPGIRYDWAFGKPDSQAYYLATLQTSRYLEQRMSVASQAIAWISELRVRRNAFGLALDLTGLMIPVERPSPTECVAIIQTLLAESGFDFQNVIPVWSDPRISKVHSELIQLIVKLLEWRQRISEATRRFLSAKEVDVLMTVPDSQTSKIAVMVEDYPEDQDGDAVMTTQEVQLLGHAFARQATASGLRRSRSPQSSFRGDGKVVRPCESLLLQAEAIVGGSRLARDWDESVRRSWKHFVTAFREEYCKAKTPDSEYYYTTFQRKSEIPREFYYRLNNIADKTDIDIKFTDIARDRHLKVFIKKFKDTRLRSTLQGQCTRRLKDLEHILKQHEEIWWSGDREARPLKDHDQMSDSTFGNWQRQKTNNRAYNVNEDEVFARDDEQQALFDQGIECTLQKVSFGESVSDRDVDGLSGDMLLMET</sequence>
<dbReference type="AlphaFoldDB" id="A0A225W9P2"/>
<evidence type="ECO:0008006" key="4">
    <source>
        <dbReference type="Google" id="ProtNLM"/>
    </source>
</evidence>
<feature type="compositionally biased region" description="Low complexity" evidence="1">
    <location>
        <begin position="18"/>
        <end position="29"/>
    </location>
</feature>
<dbReference type="EMBL" id="NBNE01001553">
    <property type="protein sequence ID" value="OWZ13540.1"/>
    <property type="molecule type" value="Genomic_DNA"/>
</dbReference>
<comment type="caution">
    <text evidence="2">The sequence shown here is derived from an EMBL/GenBank/DDBJ whole genome shotgun (WGS) entry which is preliminary data.</text>
</comment>
<accession>A0A225W9P2</accession>
<dbReference type="Proteomes" id="UP000198211">
    <property type="component" value="Unassembled WGS sequence"/>
</dbReference>
<feature type="compositionally biased region" description="Acidic residues" evidence="1">
    <location>
        <begin position="62"/>
        <end position="72"/>
    </location>
</feature>
<evidence type="ECO:0000256" key="1">
    <source>
        <dbReference type="SAM" id="MobiDB-lite"/>
    </source>
</evidence>
<gene>
    <name evidence="2" type="ORF">PHMEG_00013110</name>
</gene>
<feature type="compositionally biased region" description="Basic and acidic residues" evidence="1">
    <location>
        <begin position="32"/>
        <end position="43"/>
    </location>
</feature>
<reference evidence="3" key="1">
    <citation type="submission" date="2017-03" db="EMBL/GenBank/DDBJ databases">
        <title>Phytopthora megakarya and P. palmivora, two closely related causual agents of cacao black pod achieved similar genome size and gene model numbers by different mechanisms.</title>
        <authorList>
            <person name="Ali S."/>
            <person name="Shao J."/>
            <person name="Larry D.J."/>
            <person name="Kronmiller B."/>
            <person name="Shen D."/>
            <person name="Strem M.D."/>
            <person name="Melnick R.L."/>
            <person name="Guiltinan M.J."/>
            <person name="Tyler B.M."/>
            <person name="Meinhardt L.W."/>
            <person name="Bailey B.A."/>
        </authorList>
    </citation>
    <scope>NUCLEOTIDE SEQUENCE [LARGE SCALE GENOMIC DNA]</scope>
    <source>
        <strain evidence="3">zdho120</strain>
    </source>
</reference>
<feature type="compositionally biased region" description="Basic and acidic residues" evidence="1">
    <location>
        <begin position="81"/>
        <end position="110"/>
    </location>
</feature>
<dbReference type="OrthoDB" id="115434at2759"/>
<evidence type="ECO:0000313" key="2">
    <source>
        <dbReference type="EMBL" id="OWZ13540.1"/>
    </source>
</evidence>
<name>A0A225W9P2_9STRA</name>
<protein>
    <recommendedName>
        <fullName evidence="4">Retrotransposon gag domain-containing protein</fullName>
    </recommendedName>
</protein>
<proteinExistence type="predicted"/>
<feature type="region of interest" description="Disordered" evidence="1">
    <location>
        <begin position="17"/>
        <end position="130"/>
    </location>
</feature>